<dbReference type="RefSeq" id="WP_371437985.1">
    <property type="nucleotide sequence ID" value="NZ_JBHSRS010000004.1"/>
</dbReference>
<name>A0ABW1TSY8_9BURK</name>
<dbReference type="EMBL" id="JBHSRS010000004">
    <property type="protein sequence ID" value="MFC6280019.1"/>
    <property type="molecule type" value="Genomic_DNA"/>
</dbReference>
<proteinExistence type="predicted"/>
<keyword evidence="2" id="KW-1185">Reference proteome</keyword>
<reference evidence="2" key="1">
    <citation type="journal article" date="2019" name="Int. J. Syst. Evol. Microbiol.">
        <title>The Global Catalogue of Microorganisms (GCM) 10K type strain sequencing project: providing services to taxonomists for standard genome sequencing and annotation.</title>
        <authorList>
            <consortium name="The Broad Institute Genomics Platform"/>
            <consortium name="The Broad Institute Genome Sequencing Center for Infectious Disease"/>
            <person name="Wu L."/>
            <person name="Ma J."/>
        </authorList>
    </citation>
    <scope>NUCLEOTIDE SEQUENCE [LARGE SCALE GENOMIC DNA]</scope>
    <source>
        <strain evidence="2">CCUG 39402</strain>
    </source>
</reference>
<sequence length="290" mass="32578">MQLDIFEHSRDVMLRNDVAHALERRDGAAARVAWDTLARECPVDECLASLLVLVKAVEGWGQPVFRDHDALRHARLAQQNDIEPAAQRTFGDKAATAWLDPLWRELAQRAAPLAFRADHGEEHAAPLWLRAGDWMAAAEAVKRIESWRRIPAPLAWMVQARLKGYGLQATWGMLAELAWLSPRRLDELVGHACDPPLQQLVDKFESSFDGAGDASDLAWFPAWVLTERPGLAAPMALAQPSQHSAPEKALRVMIELLGLERQGRHYDVVARRKTLRDLHASLYAAYMRAR</sequence>
<gene>
    <name evidence="1" type="ORF">ACFQND_02055</name>
</gene>
<accession>A0ABW1TSY8</accession>
<evidence type="ECO:0000313" key="1">
    <source>
        <dbReference type="EMBL" id="MFC6280019.1"/>
    </source>
</evidence>
<comment type="caution">
    <text evidence="1">The sequence shown here is derived from an EMBL/GenBank/DDBJ whole genome shotgun (WGS) entry which is preliminary data.</text>
</comment>
<dbReference type="Proteomes" id="UP001596270">
    <property type="component" value="Unassembled WGS sequence"/>
</dbReference>
<evidence type="ECO:0000313" key="2">
    <source>
        <dbReference type="Proteomes" id="UP001596270"/>
    </source>
</evidence>
<protein>
    <submittedName>
        <fullName evidence="1">Uncharacterized protein</fullName>
    </submittedName>
</protein>
<organism evidence="1 2">
    <name type="scientific">Polaromonas aquatica</name>
    <dbReference type="NCBI Taxonomy" id="332657"/>
    <lineage>
        <taxon>Bacteria</taxon>
        <taxon>Pseudomonadati</taxon>
        <taxon>Pseudomonadota</taxon>
        <taxon>Betaproteobacteria</taxon>
        <taxon>Burkholderiales</taxon>
        <taxon>Comamonadaceae</taxon>
        <taxon>Polaromonas</taxon>
    </lineage>
</organism>